<feature type="region of interest" description="Disordered" evidence="1">
    <location>
        <begin position="483"/>
        <end position="505"/>
    </location>
</feature>
<feature type="region of interest" description="Disordered" evidence="1">
    <location>
        <begin position="196"/>
        <end position="246"/>
    </location>
</feature>
<sequence length="718" mass="74933">MHLGSAHPSAGLTAPGGRRRALQVQAAKKDSSPWSSGGPKRGKGGDNRSGNSSSASSSSSNNNNNNNNKSSSPGGSSKNPWKDPPTSTKPSKPSSAGGFGTSSSTSPGTSRAAPPKETTITEPIGVTLLDELGPTESAAPPKWGTFCSHLNGEWVGQYAAYTPWEGKPEPAWLDERGKYINVVYTRALEHRQLYPAASAPPSPTAPSPASQQQQQQQEEAEQSPGGGAEHGGDGHGGSGGEEAAATDVLLRKMGRCTKLSALADLRLPPERPMGHTDLPSNSSAPKDTSSTGGGSSSSSCTGHQGAQQQQQQDGSGGGKGEEGEQEGEVDEGEDLGGSGDVDVEALSYNSEGVVVFDGGSYSAGPEYIGQQPVKLINDEALQGTSGEAGTSTSSRSTSAFPSAAALEGGLDDEDEEDSEGYEDGEGYEDEDEGEDEEGYEEEDGSLVLPTSTTSVFESCLVDWGSRTRMRAKLTLRIGQLPAADVNNSSNNNNSGGGGGGGGGGGEVDVEVLRVLLFREQWLGPPSCERMSCAPGEVRVLERPCTELLRPTPEQLQGSWNVFTMSATGFDEVDPLTGEEGLSWAYTASEEQQLWDATRRAPAGDDGATFWLPGGVVLSLRMTDNYVPAGMDLDSESGSETEGGGPGPSSAGSNSRALKKGQQQQEQQRAFPRGLCIGMAWLLKEGNVAQLEREYDGYGYVREVRFSQAVKGGWSGGRM</sequence>
<comment type="caution">
    <text evidence="2">The sequence shown here is derived from an EMBL/GenBank/DDBJ whole genome shotgun (WGS) entry which is preliminary data.</text>
</comment>
<feature type="region of interest" description="Disordered" evidence="1">
    <location>
        <begin position="261"/>
        <end position="344"/>
    </location>
</feature>
<evidence type="ECO:0000256" key="1">
    <source>
        <dbReference type="SAM" id="MobiDB-lite"/>
    </source>
</evidence>
<proteinExistence type="predicted"/>
<feature type="compositionally biased region" description="Low complexity" evidence="1">
    <location>
        <begin position="48"/>
        <end position="115"/>
    </location>
</feature>
<feature type="region of interest" description="Disordered" evidence="1">
    <location>
        <begin position="378"/>
        <end position="451"/>
    </location>
</feature>
<gene>
    <name evidence="2" type="ORF">Agub_g10845</name>
</gene>
<feature type="compositionally biased region" description="Low complexity" evidence="1">
    <location>
        <begin position="383"/>
        <end position="408"/>
    </location>
</feature>
<evidence type="ECO:0000313" key="3">
    <source>
        <dbReference type="Proteomes" id="UP001054857"/>
    </source>
</evidence>
<dbReference type="EMBL" id="BMAR01000026">
    <property type="protein sequence ID" value="GFR48898.1"/>
    <property type="molecule type" value="Genomic_DNA"/>
</dbReference>
<feature type="region of interest" description="Disordered" evidence="1">
    <location>
        <begin position="628"/>
        <end position="668"/>
    </location>
</feature>
<reference evidence="2 3" key="1">
    <citation type="journal article" date="2021" name="Sci. Rep.">
        <title>Genome sequencing of the multicellular alga Astrephomene provides insights into convergent evolution of germ-soma differentiation.</title>
        <authorList>
            <person name="Yamashita S."/>
            <person name="Yamamoto K."/>
            <person name="Matsuzaki R."/>
            <person name="Suzuki S."/>
            <person name="Yamaguchi H."/>
            <person name="Hirooka S."/>
            <person name="Minakuchi Y."/>
            <person name="Miyagishima S."/>
            <person name="Kawachi M."/>
            <person name="Toyoda A."/>
            <person name="Nozaki H."/>
        </authorList>
    </citation>
    <scope>NUCLEOTIDE SEQUENCE [LARGE SCALE GENOMIC DNA]</scope>
    <source>
        <strain evidence="2 3">NIES-4017</strain>
    </source>
</reference>
<evidence type="ECO:0000313" key="2">
    <source>
        <dbReference type="EMBL" id="GFR48898.1"/>
    </source>
</evidence>
<accession>A0AAD3DW08</accession>
<dbReference type="Proteomes" id="UP001054857">
    <property type="component" value="Unassembled WGS sequence"/>
</dbReference>
<feature type="compositionally biased region" description="Gly residues" evidence="1">
    <location>
        <begin position="224"/>
        <end position="240"/>
    </location>
</feature>
<feature type="compositionally biased region" description="Low complexity" evidence="1">
    <location>
        <begin position="207"/>
        <end position="217"/>
    </location>
</feature>
<feature type="compositionally biased region" description="Polar residues" evidence="1">
    <location>
        <begin position="278"/>
        <end position="287"/>
    </location>
</feature>
<name>A0AAD3DW08_9CHLO</name>
<dbReference type="AlphaFoldDB" id="A0AAD3DW08"/>
<feature type="compositionally biased region" description="Low complexity" evidence="1">
    <location>
        <begin position="296"/>
        <end position="313"/>
    </location>
</feature>
<feature type="compositionally biased region" description="Acidic residues" evidence="1">
    <location>
        <begin position="323"/>
        <end position="334"/>
    </location>
</feature>
<keyword evidence="3" id="KW-1185">Reference proteome</keyword>
<feature type="region of interest" description="Disordered" evidence="1">
    <location>
        <begin position="1"/>
        <end position="124"/>
    </location>
</feature>
<dbReference type="PANTHER" id="PTHR36025:SF1">
    <property type="entry name" value="DIHYDROOROTATE DEHYDROGENASE (DUF3598)"/>
    <property type="match status" value="1"/>
</dbReference>
<organism evidence="2 3">
    <name type="scientific">Astrephomene gubernaculifera</name>
    <dbReference type="NCBI Taxonomy" id="47775"/>
    <lineage>
        <taxon>Eukaryota</taxon>
        <taxon>Viridiplantae</taxon>
        <taxon>Chlorophyta</taxon>
        <taxon>core chlorophytes</taxon>
        <taxon>Chlorophyceae</taxon>
        <taxon>CS clade</taxon>
        <taxon>Chlamydomonadales</taxon>
        <taxon>Astrephomenaceae</taxon>
        <taxon>Astrephomene</taxon>
    </lineage>
</organism>
<feature type="compositionally biased region" description="Gly residues" evidence="1">
    <location>
        <begin position="494"/>
        <end position="505"/>
    </location>
</feature>
<dbReference type="PANTHER" id="PTHR36025">
    <property type="entry name" value="DIHYDROOROTATE DEHYDROGENASE (DUF3598)"/>
    <property type="match status" value="1"/>
</dbReference>
<protein>
    <submittedName>
        <fullName evidence="2">Uncharacterized protein</fullName>
    </submittedName>
</protein>
<feature type="compositionally biased region" description="Acidic residues" evidence="1">
    <location>
        <begin position="409"/>
        <end position="444"/>
    </location>
</feature>